<feature type="region of interest" description="Disordered" evidence="1">
    <location>
        <begin position="785"/>
        <end position="836"/>
    </location>
</feature>
<dbReference type="AlphaFoldDB" id="A0ABD6EQY0"/>
<proteinExistence type="predicted"/>
<feature type="compositionally biased region" description="Low complexity" evidence="1">
    <location>
        <begin position="656"/>
        <end position="669"/>
    </location>
</feature>
<gene>
    <name evidence="2" type="ORF">AB6A40_008960</name>
</gene>
<feature type="compositionally biased region" description="Pro residues" evidence="1">
    <location>
        <begin position="212"/>
        <end position="226"/>
    </location>
</feature>
<evidence type="ECO:0000313" key="2">
    <source>
        <dbReference type="EMBL" id="MFH4982251.1"/>
    </source>
</evidence>
<feature type="region of interest" description="Disordered" evidence="1">
    <location>
        <begin position="867"/>
        <end position="1004"/>
    </location>
</feature>
<feature type="compositionally biased region" description="Polar residues" evidence="1">
    <location>
        <begin position="184"/>
        <end position="208"/>
    </location>
</feature>
<feature type="compositionally biased region" description="Basic and acidic residues" evidence="1">
    <location>
        <begin position="802"/>
        <end position="836"/>
    </location>
</feature>
<dbReference type="EMBL" id="JBGFUD010008851">
    <property type="protein sequence ID" value="MFH4982251.1"/>
    <property type="molecule type" value="Genomic_DNA"/>
</dbReference>
<feature type="region of interest" description="Disordered" evidence="1">
    <location>
        <begin position="1"/>
        <end position="94"/>
    </location>
</feature>
<feature type="region of interest" description="Disordered" evidence="1">
    <location>
        <begin position="1069"/>
        <end position="1096"/>
    </location>
</feature>
<accession>A0ABD6EQY0</accession>
<feature type="region of interest" description="Disordered" evidence="1">
    <location>
        <begin position="722"/>
        <end position="770"/>
    </location>
</feature>
<feature type="compositionally biased region" description="Polar residues" evidence="1">
    <location>
        <begin position="622"/>
        <end position="631"/>
    </location>
</feature>
<feature type="region of interest" description="Disordered" evidence="1">
    <location>
        <begin position="617"/>
        <end position="684"/>
    </location>
</feature>
<name>A0ABD6EQY0_9BILA</name>
<keyword evidence="3" id="KW-1185">Reference proteome</keyword>
<feature type="compositionally biased region" description="Pro residues" evidence="1">
    <location>
        <begin position="1069"/>
        <end position="1086"/>
    </location>
</feature>
<reference evidence="2 3" key="1">
    <citation type="submission" date="2024-08" db="EMBL/GenBank/DDBJ databases">
        <title>Gnathostoma spinigerum genome.</title>
        <authorList>
            <person name="Gonzalez-Bertolin B."/>
            <person name="Monzon S."/>
            <person name="Zaballos A."/>
            <person name="Jimenez P."/>
            <person name="Dekumyoy P."/>
            <person name="Varona S."/>
            <person name="Cuesta I."/>
            <person name="Sumanam S."/>
            <person name="Adisakwattana P."/>
            <person name="Gasser R.B."/>
            <person name="Hernandez-Gonzalez A."/>
            <person name="Young N.D."/>
            <person name="Perteguer M.J."/>
        </authorList>
    </citation>
    <scope>NUCLEOTIDE SEQUENCE [LARGE SCALE GENOMIC DNA]</scope>
    <source>
        <strain evidence="2">AL3</strain>
        <tissue evidence="2">Liver</tissue>
    </source>
</reference>
<feature type="region of interest" description="Disordered" evidence="1">
    <location>
        <begin position="184"/>
        <end position="231"/>
    </location>
</feature>
<comment type="caution">
    <text evidence="2">The sequence shown here is derived from an EMBL/GenBank/DDBJ whole genome shotgun (WGS) entry which is preliminary data.</text>
</comment>
<organism evidence="2 3">
    <name type="scientific">Gnathostoma spinigerum</name>
    <dbReference type="NCBI Taxonomy" id="75299"/>
    <lineage>
        <taxon>Eukaryota</taxon>
        <taxon>Metazoa</taxon>
        <taxon>Ecdysozoa</taxon>
        <taxon>Nematoda</taxon>
        <taxon>Chromadorea</taxon>
        <taxon>Rhabditida</taxon>
        <taxon>Spirurina</taxon>
        <taxon>Gnathostomatomorpha</taxon>
        <taxon>Gnathostomatoidea</taxon>
        <taxon>Gnathostomatidae</taxon>
        <taxon>Gnathostoma</taxon>
    </lineage>
</organism>
<protein>
    <submittedName>
        <fullName evidence="2">Uncharacterized protein</fullName>
    </submittedName>
</protein>
<dbReference type="Proteomes" id="UP001608902">
    <property type="component" value="Unassembled WGS sequence"/>
</dbReference>
<feature type="compositionally biased region" description="Low complexity" evidence="1">
    <location>
        <begin position="948"/>
        <end position="959"/>
    </location>
</feature>
<feature type="compositionally biased region" description="Polar residues" evidence="1">
    <location>
        <begin position="639"/>
        <end position="653"/>
    </location>
</feature>
<feature type="compositionally biased region" description="Pro residues" evidence="1">
    <location>
        <begin position="44"/>
        <end position="72"/>
    </location>
</feature>
<feature type="compositionally biased region" description="Polar residues" evidence="1">
    <location>
        <begin position="722"/>
        <end position="737"/>
    </location>
</feature>
<sequence>MDIESEKSEEEELLRPPPVAPPAMNDRIIDTMPQGAAPPSAVLPFPPPPPRAIAEPPSPSPPPPPPPPPPSFPVVNLSSALAPPQPPAISHASPYESMSSYPIANTGFPPLQNAPDVHGNLMSHASNINCALPYSSQSVSAQQTLSSATPTLTVASAPPPFAPPVPPLILSSSIAVPIPRSSSPPVAATMKSSSSAIPQNPYASTTSIPPTHLMPPPPVPSGPPVPSSFSLSATGATPSSAFISLSNSSAIVRPSISSLPPLPAHMQPSCGIPLHTQDLQTKMEFPENFTPLNSTDSVQENILKRRGAESAGVPYSVCVTSSMPVAVTVASSASFGYNVLQSHKRPLISSALPNISSSSQTPEACPKSLPGPPPVPLRAWLNSSSALSTSAGSSNQIGTTLSSGLQSVPNLIMSSPLQADSRPHFTPITPILSTTSVFPLPSSSANSSSPFSLPQSSFPSANMNSVSLAYVTTAGTHTSGTIVTQSYSSLNLNDEKYGNSPSNCAAAIHFARPPPVISDAQRFSITNQTHPTGLLESTQIQRKSQSYSATVFMENDHLKGRQQLADDNRAGFGSFVSATESVQQRPTSPVSSPITTLPSSHTVMQTLFSALAIPRARPNNKPIESSSSQPQGGLASGFLTLSNPMTSSLSPSKLPSVASSQSAFSTSQSGMNTTATSSEVPGVHSTHGVSILGATTGSSALFDRYRYTFPGPGEFRYQERQPLQQHSFPPTSSAKSATNEEDTLDFSWPPAGFDQEDEQTVRKQGAEPVHRTLLGNRRGTYRGRWGFRARGRGNHNGSEGSRGIRRDDRFGRDSGPRRGGHNFERNLKGNRQRKVDREEAVFSEACGNKCHDTGGGVISFDDLNHKCPQDSHDGNEKQMLEPDASKEEGSSTLVTPVEEPAKVVGDEACDEEPGVPPDSALSEINENSKTGGEASTLKENSSEVNQISSRQSSEVKQSSPEVCHGGSTQEASATTADSSPAKVTTTEETEKPKFISYPRGKHSKFRQRPLPVVGCRGGIMCASESAATYNRPPISLKASMPLRAIPPYRPPPPFPGFLPARMRLPHPPPPRIPLRFPPPARFPPRFHPPEKLSFFR</sequence>
<feature type="compositionally biased region" description="Polar residues" evidence="1">
    <location>
        <begin position="670"/>
        <end position="679"/>
    </location>
</feature>
<feature type="compositionally biased region" description="Polar residues" evidence="1">
    <location>
        <begin position="937"/>
        <end position="947"/>
    </location>
</feature>
<feature type="compositionally biased region" description="Polar residues" evidence="1">
    <location>
        <begin position="966"/>
        <end position="983"/>
    </location>
</feature>
<feature type="compositionally biased region" description="Basic and acidic residues" evidence="1">
    <location>
        <begin position="867"/>
        <end position="889"/>
    </location>
</feature>
<feature type="compositionally biased region" description="Basic and acidic residues" evidence="1">
    <location>
        <begin position="759"/>
        <end position="770"/>
    </location>
</feature>
<evidence type="ECO:0000313" key="3">
    <source>
        <dbReference type="Proteomes" id="UP001608902"/>
    </source>
</evidence>
<feature type="region of interest" description="Disordered" evidence="1">
    <location>
        <begin position="352"/>
        <end position="373"/>
    </location>
</feature>
<evidence type="ECO:0000256" key="1">
    <source>
        <dbReference type="SAM" id="MobiDB-lite"/>
    </source>
</evidence>